<proteinExistence type="predicted"/>
<dbReference type="Proteomes" id="UP001424741">
    <property type="component" value="Unassembled WGS sequence"/>
</dbReference>
<dbReference type="RefSeq" id="WP_346187705.1">
    <property type="nucleotide sequence ID" value="NZ_BAABRL010000002.1"/>
</dbReference>
<evidence type="ECO:0000313" key="2">
    <source>
        <dbReference type="EMBL" id="GAA5494813.1"/>
    </source>
</evidence>
<dbReference type="EMBL" id="BAABRL010000002">
    <property type="protein sequence ID" value="GAA5494813.1"/>
    <property type="molecule type" value="Genomic_DNA"/>
</dbReference>
<gene>
    <name evidence="2" type="ORF">Rhal01_00977</name>
</gene>
<evidence type="ECO:0000256" key="1">
    <source>
        <dbReference type="SAM" id="SignalP"/>
    </source>
</evidence>
<sequence>MRFLLLLVFLTYPVLAQQPVRGWYDIPPKEYPEFAPRYIKVPKEDNGLTQLYEAVESIMEIPGIEDEVRTQKYSKKNAEKWLKVVEEKQGAFDKLSKAVLSKHLQPEEIKDIHDSSGSLISTVKASRLLTWLTKLHLATGNKELFAKHLLLNHGLSSKLLKTDGSLISYLVSTACYNAHLSEIYLSTSNQQIDSRDIQTIEKLFIKDLVIRDSAKRSLNFEFRIAERAFTQIYQGTLSAEFAELDESFVKRKLKHLILKIVFQPNKSIRILASHTGLLQKMIDTPAFKRKSLIKQYEVKVTDKIKRKIDLFSFNQVGRRLLQMMSPIIKKNAISITDQTSLKSSFVRTIIALKSYHLKYNELPESLESLTPKFIAELPTDPYSGKALRYNKDLKILWSVGADLENENGHDPKLLDKLNPFGGLDDQSDPTVLIPF</sequence>
<protein>
    <submittedName>
        <fullName evidence="2">Uncharacterized protein</fullName>
    </submittedName>
</protein>
<comment type="caution">
    <text evidence="2">The sequence shown here is derived from an EMBL/GenBank/DDBJ whole genome shotgun (WGS) entry which is preliminary data.</text>
</comment>
<evidence type="ECO:0000313" key="3">
    <source>
        <dbReference type="Proteomes" id="UP001424741"/>
    </source>
</evidence>
<organism evidence="2 3">
    <name type="scientific">Rubritalea halochordaticola</name>
    <dbReference type="NCBI Taxonomy" id="714537"/>
    <lineage>
        <taxon>Bacteria</taxon>
        <taxon>Pseudomonadati</taxon>
        <taxon>Verrucomicrobiota</taxon>
        <taxon>Verrucomicrobiia</taxon>
        <taxon>Verrucomicrobiales</taxon>
        <taxon>Rubritaleaceae</taxon>
        <taxon>Rubritalea</taxon>
    </lineage>
</organism>
<feature type="chain" id="PRO_5047241633" evidence="1">
    <location>
        <begin position="17"/>
        <end position="435"/>
    </location>
</feature>
<keyword evidence="1" id="KW-0732">Signal</keyword>
<accession>A0ABP9UWH0</accession>
<reference evidence="2 3" key="1">
    <citation type="submission" date="2024-02" db="EMBL/GenBank/DDBJ databases">
        <title>Rubritalea halochordaticola NBRC 107102.</title>
        <authorList>
            <person name="Ichikawa N."/>
            <person name="Katano-Makiyama Y."/>
            <person name="Hidaka K."/>
        </authorList>
    </citation>
    <scope>NUCLEOTIDE SEQUENCE [LARGE SCALE GENOMIC DNA]</scope>
    <source>
        <strain evidence="2 3">NBRC 107102</strain>
    </source>
</reference>
<feature type="signal peptide" evidence="1">
    <location>
        <begin position="1"/>
        <end position="16"/>
    </location>
</feature>
<keyword evidence="3" id="KW-1185">Reference proteome</keyword>
<name>A0ABP9UWH0_9BACT</name>